<sequence length="355" mass="40652">MVLNKSKWDHKAKIKYLKKHGLTQPKKQPKITPKWSSKKTSSTLSTLEWDSDAGWGSDDEQLVNHFFPELSPQELAVDHKKKLKQQFFLALAARDQQTETSEETPLETDGIYLGTRPKSIPADEEEDTDDEELKYEIPGLEIKLTEFLSTKPQKLRKLLKNAMLDNFLEEYGIESLKSTVKDVDYDDLRTRKVKHVDRLDLDQLSGLRIGEDAAKHETTQIRVLTDQEREEHRERQQKAQSAKFYNQIKTTFGQRPAAVLGKVLEINNFKEDDRAQVNLLNMRISRNAPQNRPGDLPDLDQLLGLSPDLRDNNTVSGLDDLMRQSKAVKTCPQAALTAVVLQPEQIELLDELLEL</sequence>
<dbReference type="EMBL" id="ML004471">
    <property type="protein sequence ID" value="RKP29906.1"/>
    <property type="molecule type" value="Genomic_DNA"/>
</dbReference>
<reference evidence="3" key="1">
    <citation type="journal article" date="2018" name="Nat. Microbiol.">
        <title>Leveraging single-cell genomics to expand the fungal tree of life.</title>
        <authorList>
            <person name="Ahrendt S.R."/>
            <person name="Quandt C.A."/>
            <person name="Ciobanu D."/>
            <person name="Clum A."/>
            <person name="Salamov A."/>
            <person name="Andreopoulos B."/>
            <person name="Cheng J.F."/>
            <person name="Woyke T."/>
            <person name="Pelin A."/>
            <person name="Henrissat B."/>
            <person name="Reynolds N.K."/>
            <person name="Benny G.L."/>
            <person name="Smith M.E."/>
            <person name="James T.Y."/>
            <person name="Grigoriev I.V."/>
        </authorList>
    </citation>
    <scope>NUCLEOTIDE SEQUENCE [LARGE SCALE GENOMIC DNA]</scope>
    <source>
        <strain evidence="3">Baker2002</strain>
    </source>
</reference>
<gene>
    <name evidence="2" type="ORF">METBISCDRAFT_27835</name>
</gene>
<organism evidence="2 3">
    <name type="scientific">Metschnikowia bicuspidata</name>
    <dbReference type="NCBI Taxonomy" id="27322"/>
    <lineage>
        <taxon>Eukaryota</taxon>
        <taxon>Fungi</taxon>
        <taxon>Dikarya</taxon>
        <taxon>Ascomycota</taxon>
        <taxon>Saccharomycotina</taxon>
        <taxon>Pichiomycetes</taxon>
        <taxon>Metschnikowiaceae</taxon>
        <taxon>Metschnikowia</taxon>
    </lineage>
</organism>
<feature type="compositionally biased region" description="Low complexity" evidence="1">
    <location>
        <begin position="23"/>
        <end position="43"/>
    </location>
</feature>
<evidence type="ECO:0000256" key="1">
    <source>
        <dbReference type="SAM" id="MobiDB-lite"/>
    </source>
</evidence>
<feature type="region of interest" description="Disordered" evidence="1">
    <location>
        <begin position="98"/>
        <end position="131"/>
    </location>
</feature>
<evidence type="ECO:0000313" key="2">
    <source>
        <dbReference type="EMBL" id="RKP29906.1"/>
    </source>
</evidence>
<feature type="region of interest" description="Disordered" evidence="1">
    <location>
        <begin position="18"/>
        <end position="43"/>
    </location>
</feature>
<keyword evidence="3" id="KW-1185">Reference proteome</keyword>
<evidence type="ECO:0000313" key="3">
    <source>
        <dbReference type="Proteomes" id="UP000268321"/>
    </source>
</evidence>
<feature type="compositionally biased region" description="Acidic residues" evidence="1">
    <location>
        <begin position="122"/>
        <end position="131"/>
    </location>
</feature>
<name>A0A4P9ZAT2_9ASCO</name>
<dbReference type="Proteomes" id="UP000268321">
    <property type="component" value="Unassembled WGS sequence"/>
</dbReference>
<proteinExistence type="predicted"/>
<dbReference type="OrthoDB" id="4090091at2759"/>
<accession>A0A4P9ZAT2</accession>
<dbReference type="AlphaFoldDB" id="A0A4P9ZAT2"/>
<protein>
    <submittedName>
        <fullName evidence="2">Uncharacterized protein</fullName>
    </submittedName>
</protein>